<evidence type="ECO:0000256" key="4">
    <source>
        <dbReference type="ARBA" id="ARBA00023136"/>
    </source>
</evidence>
<evidence type="ECO:0000256" key="5">
    <source>
        <dbReference type="SAM" id="MobiDB-lite"/>
    </source>
</evidence>
<evidence type="ECO:0000256" key="1">
    <source>
        <dbReference type="ARBA" id="ARBA00004141"/>
    </source>
</evidence>
<feature type="transmembrane region" description="Helical" evidence="6">
    <location>
        <begin position="435"/>
        <end position="454"/>
    </location>
</feature>
<feature type="transmembrane region" description="Helical" evidence="6">
    <location>
        <begin position="294"/>
        <end position="313"/>
    </location>
</feature>
<name>A0A4Z1J350_9HELO</name>
<keyword evidence="2 6" id="KW-0812">Transmembrane</keyword>
<dbReference type="Gene3D" id="1.20.1250.20">
    <property type="entry name" value="MFS general substrate transporter like domains"/>
    <property type="match status" value="1"/>
</dbReference>
<keyword evidence="4 6" id="KW-0472">Membrane</keyword>
<dbReference type="GO" id="GO:0022857">
    <property type="term" value="F:transmembrane transporter activity"/>
    <property type="evidence" value="ECO:0007669"/>
    <property type="project" value="InterPro"/>
</dbReference>
<feature type="transmembrane region" description="Helical" evidence="6">
    <location>
        <begin position="269"/>
        <end position="288"/>
    </location>
</feature>
<dbReference type="OrthoDB" id="3936150at2759"/>
<evidence type="ECO:0000256" key="6">
    <source>
        <dbReference type="SAM" id="Phobius"/>
    </source>
</evidence>
<keyword evidence="3 6" id="KW-1133">Transmembrane helix</keyword>
<feature type="transmembrane region" description="Helical" evidence="6">
    <location>
        <begin position="611"/>
        <end position="635"/>
    </location>
</feature>
<organism evidence="8 9">
    <name type="scientific">Botryotinia narcissicola</name>
    <dbReference type="NCBI Taxonomy" id="278944"/>
    <lineage>
        <taxon>Eukaryota</taxon>
        <taxon>Fungi</taxon>
        <taxon>Dikarya</taxon>
        <taxon>Ascomycota</taxon>
        <taxon>Pezizomycotina</taxon>
        <taxon>Leotiomycetes</taxon>
        <taxon>Helotiales</taxon>
        <taxon>Sclerotiniaceae</taxon>
        <taxon>Botryotinia</taxon>
    </lineage>
</organism>
<dbReference type="GO" id="GO:0005886">
    <property type="term" value="C:plasma membrane"/>
    <property type="evidence" value="ECO:0007669"/>
    <property type="project" value="TreeGrafter"/>
</dbReference>
<reference evidence="8 9" key="1">
    <citation type="submission" date="2017-12" db="EMBL/GenBank/DDBJ databases">
        <title>Comparative genomics of Botrytis spp.</title>
        <authorList>
            <person name="Valero-Jimenez C.A."/>
            <person name="Tapia P."/>
            <person name="Veloso J."/>
            <person name="Silva-Moreno E."/>
            <person name="Staats M."/>
            <person name="Valdes J.H."/>
            <person name="Van Kan J.A.L."/>
        </authorList>
    </citation>
    <scope>NUCLEOTIDE SEQUENCE [LARGE SCALE GENOMIC DNA]</scope>
    <source>
        <strain evidence="8 9">MUCL2120</strain>
    </source>
</reference>
<dbReference type="PANTHER" id="PTHR23502">
    <property type="entry name" value="MAJOR FACILITATOR SUPERFAMILY"/>
    <property type="match status" value="1"/>
</dbReference>
<dbReference type="Proteomes" id="UP000297452">
    <property type="component" value="Unassembled WGS sequence"/>
</dbReference>
<comment type="subcellular location">
    <subcellularLocation>
        <location evidence="1">Membrane</location>
        <topology evidence="1">Multi-pass membrane protein</topology>
    </subcellularLocation>
</comment>
<feature type="domain" description="Major facilitator superfamily (MFS) profile" evidence="7">
    <location>
        <begin position="203"/>
        <end position="637"/>
    </location>
</feature>
<feature type="transmembrane region" description="Helical" evidence="6">
    <location>
        <begin position="474"/>
        <end position="493"/>
    </location>
</feature>
<evidence type="ECO:0000313" key="9">
    <source>
        <dbReference type="Proteomes" id="UP000297452"/>
    </source>
</evidence>
<feature type="region of interest" description="Disordered" evidence="5">
    <location>
        <begin position="35"/>
        <end position="121"/>
    </location>
</feature>
<dbReference type="CDD" id="cd17323">
    <property type="entry name" value="MFS_Tpo1_MDR_like"/>
    <property type="match status" value="1"/>
</dbReference>
<keyword evidence="9" id="KW-1185">Reference proteome</keyword>
<feature type="transmembrane region" description="Helical" evidence="6">
    <location>
        <begin position="240"/>
        <end position="257"/>
    </location>
</feature>
<dbReference type="STRING" id="278944.A0A4Z1J350"/>
<dbReference type="InterPro" id="IPR011701">
    <property type="entry name" value="MFS"/>
</dbReference>
<feature type="transmembrane region" description="Helical" evidence="6">
    <location>
        <begin position="520"/>
        <end position="539"/>
    </location>
</feature>
<protein>
    <recommendedName>
        <fullName evidence="7">Major facilitator superfamily (MFS) profile domain-containing protein</fullName>
    </recommendedName>
</protein>
<dbReference type="Pfam" id="PF07690">
    <property type="entry name" value="MFS_1"/>
    <property type="match status" value="1"/>
</dbReference>
<evidence type="ECO:0000256" key="3">
    <source>
        <dbReference type="ARBA" id="ARBA00022989"/>
    </source>
</evidence>
<accession>A0A4Z1J350</accession>
<feature type="transmembrane region" description="Helical" evidence="6">
    <location>
        <begin position="325"/>
        <end position="350"/>
    </location>
</feature>
<feature type="compositionally biased region" description="Basic and acidic residues" evidence="5">
    <location>
        <begin position="77"/>
        <end position="89"/>
    </location>
</feature>
<feature type="region of interest" description="Disordered" evidence="5">
    <location>
        <begin position="142"/>
        <end position="173"/>
    </location>
</feature>
<feature type="compositionally biased region" description="Low complexity" evidence="5">
    <location>
        <begin position="57"/>
        <end position="67"/>
    </location>
</feature>
<dbReference type="InterPro" id="IPR036259">
    <property type="entry name" value="MFS_trans_sf"/>
</dbReference>
<evidence type="ECO:0000256" key="2">
    <source>
        <dbReference type="ARBA" id="ARBA00022692"/>
    </source>
</evidence>
<comment type="caution">
    <text evidence="8">The sequence shown here is derived from an EMBL/GenBank/DDBJ whole genome shotgun (WGS) entry which is preliminary data.</text>
</comment>
<dbReference type="SUPFAM" id="SSF103473">
    <property type="entry name" value="MFS general substrate transporter"/>
    <property type="match status" value="1"/>
</dbReference>
<feature type="transmembrane region" description="Helical" evidence="6">
    <location>
        <begin position="362"/>
        <end position="388"/>
    </location>
</feature>
<dbReference type="EMBL" id="PQXJ01000031">
    <property type="protein sequence ID" value="TGO68026.1"/>
    <property type="molecule type" value="Genomic_DNA"/>
</dbReference>
<feature type="compositionally biased region" description="Basic residues" evidence="5">
    <location>
        <begin position="150"/>
        <end position="162"/>
    </location>
</feature>
<evidence type="ECO:0000259" key="7">
    <source>
        <dbReference type="PROSITE" id="PS50850"/>
    </source>
</evidence>
<dbReference type="PANTHER" id="PTHR23502:SF47">
    <property type="entry name" value="MAJOR FACILITATOR SUPERFAMILY (MFS) PROFILE DOMAIN-CONTAINING PROTEIN-RELATED"/>
    <property type="match status" value="1"/>
</dbReference>
<dbReference type="InterPro" id="IPR020846">
    <property type="entry name" value="MFS_dom"/>
</dbReference>
<evidence type="ECO:0000313" key="8">
    <source>
        <dbReference type="EMBL" id="TGO68026.1"/>
    </source>
</evidence>
<proteinExistence type="predicted"/>
<sequence>MQSCLTYKRFGRLTEAQFERDRLRAEALERGNKDVQSGNLNLDLDVNRRDRSGGLHSSSSSSSSSSSDNTGSSATELHTHDIEKAERGIPDAPSLDEQGEESGNARSETLDRIATRTTAHTTRSFGTRLGYTLTGIEVRELSEQLTRTRTASKSKSQSRKTPHANETGNEKRGEREMVFVVGYEGPKDHMNPHNWSIWRRGFCTIMIASIGFIVGFASSIDSAALTQAAEDFGVSEVAESLATGLFLVGFGLGALFAGPISETIGRNPVYISTLFIYMIWIMASALAPNLATQLIFRFLAGFFGSTPLTCAGGSISDLWSPMERVYAFPVFANAAFMGPIFGPIVGGFVGQSHLVSWRWCEWITLILSGTILLLITLFQPETFAPILLKWKAAHLRRITGDERFVAEVEIRADPFKTRLLKALYRPCLLITREPIVMLFALYLTVVYIILFTFLDGYTYIFGETYNFSEGLTGLAFLGIAIGLCFSTCLVPLIHHWAKRDLEALRAIHGEKAKLPPEKRLWFAMFGAPFIPISLFWMGWTNYLSISPWSGLVASLFFGFGILCIFISTYQYIIDSYEMYAASTLASLTLVRYVAAGGMVEVGIPFYENLGVHWTLTVLGGISAVMVPVPYLFYVYGEKVRGWSRFAATH</sequence>
<gene>
    <name evidence="8" type="ORF">BOTNAR_0031g00110</name>
</gene>
<feature type="transmembrane region" description="Helical" evidence="6">
    <location>
        <begin position="578"/>
        <end position="599"/>
    </location>
</feature>
<feature type="transmembrane region" description="Helical" evidence="6">
    <location>
        <begin position="197"/>
        <end position="220"/>
    </location>
</feature>
<dbReference type="AlphaFoldDB" id="A0A4Z1J350"/>
<dbReference type="FunFam" id="1.20.1250.20:FF:000011">
    <property type="entry name" value="MFS multidrug transporter, putative"/>
    <property type="match status" value="1"/>
</dbReference>
<feature type="transmembrane region" description="Helical" evidence="6">
    <location>
        <begin position="545"/>
        <end position="566"/>
    </location>
</feature>
<dbReference type="PROSITE" id="PS50850">
    <property type="entry name" value="MFS"/>
    <property type="match status" value="1"/>
</dbReference>